<dbReference type="Gene3D" id="1.10.8.1050">
    <property type="entry name" value="Antitoxin VbhA-like"/>
    <property type="match status" value="1"/>
</dbReference>
<gene>
    <name evidence="2" type="ORF">V8G57_13775</name>
</gene>
<reference evidence="2 3" key="1">
    <citation type="submission" date="2024-02" db="EMBL/GenBank/DDBJ databases">
        <title>Draft genome sequence of Collimonas sp. strain H4R21, an effective mineral-weathering bacterial strain isolated from the beech rhizosphere.</title>
        <authorList>
            <person name="Morin E."/>
            <person name="Uroz S."/>
            <person name="Leveau J.H.J."/>
            <person name="Kumar R."/>
            <person name="Rey M.W."/>
            <person name="Pham J."/>
        </authorList>
    </citation>
    <scope>NUCLEOTIDE SEQUENCE [LARGE SCALE GENOMIC DNA]</scope>
    <source>
        <strain evidence="2 3">H4R21</strain>
    </source>
</reference>
<protein>
    <recommendedName>
        <fullName evidence="1">Antitoxin VbhA domain-containing protein</fullName>
    </recommendedName>
</protein>
<evidence type="ECO:0000313" key="3">
    <source>
        <dbReference type="Proteomes" id="UP001495910"/>
    </source>
</evidence>
<dbReference type="Proteomes" id="UP001495910">
    <property type="component" value="Unassembled WGS sequence"/>
</dbReference>
<dbReference type="InterPro" id="IPR043038">
    <property type="entry name" value="VbhA_sf"/>
</dbReference>
<sequence>MISKREKIERHAIVRNALANQRIEGVEPDAQVIKDAEKWACGEISIAEAIANFKAKLQDEL</sequence>
<dbReference type="RefSeq" id="WP_342829882.1">
    <property type="nucleotide sequence ID" value="NZ_JBANDC010000008.1"/>
</dbReference>
<dbReference type="CDD" id="cd11586">
    <property type="entry name" value="VbhA_like"/>
    <property type="match status" value="1"/>
</dbReference>
<proteinExistence type="predicted"/>
<name>A0ABU9PWU6_9BURK</name>
<evidence type="ECO:0000313" key="2">
    <source>
        <dbReference type="EMBL" id="MEM4988461.1"/>
    </source>
</evidence>
<evidence type="ECO:0000259" key="1">
    <source>
        <dbReference type="Pfam" id="PF18495"/>
    </source>
</evidence>
<dbReference type="Pfam" id="PF18495">
    <property type="entry name" value="VbhA"/>
    <property type="match status" value="1"/>
</dbReference>
<accession>A0ABU9PWU6</accession>
<feature type="domain" description="Antitoxin VbhA" evidence="1">
    <location>
        <begin position="10"/>
        <end position="56"/>
    </location>
</feature>
<dbReference type="InterPro" id="IPR033788">
    <property type="entry name" value="VbhA-like"/>
</dbReference>
<organism evidence="2 3">
    <name type="scientific">Collimonas rhizosphaerae</name>
    <dbReference type="NCBI Taxonomy" id="3126357"/>
    <lineage>
        <taxon>Bacteria</taxon>
        <taxon>Pseudomonadati</taxon>
        <taxon>Pseudomonadota</taxon>
        <taxon>Betaproteobacteria</taxon>
        <taxon>Burkholderiales</taxon>
        <taxon>Oxalobacteraceae</taxon>
        <taxon>Collimonas</taxon>
    </lineage>
</organism>
<dbReference type="InterPro" id="IPR041535">
    <property type="entry name" value="VbhA"/>
</dbReference>
<keyword evidence="3" id="KW-1185">Reference proteome</keyword>
<comment type="caution">
    <text evidence="2">The sequence shown here is derived from an EMBL/GenBank/DDBJ whole genome shotgun (WGS) entry which is preliminary data.</text>
</comment>
<dbReference type="EMBL" id="JBANDC010000008">
    <property type="protein sequence ID" value="MEM4988461.1"/>
    <property type="molecule type" value="Genomic_DNA"/>
</dbReference>